<evidence type="ECO:0000313" key="3">
    <source>
        <dbReference type="Proteomes" id="UP000075806"/>
    </source>
</evidence>
<dbReference type="Proteomes" id="UP000075806">
    <property type="component" value="Unassembled WGS sequence"/>
</dbReference>
<gene>
    <name evidence="2" type="ORF">AZF04_14470</name>
</gene>
<dbReference type="PIRSF" id="PIRSF020408">
    <property type="entry name" value="UCP020408"/>
    <property type="match status" value="1"/>
</dbReference>
<protein>
    <submittedName>
        <fullName evidence="2">Dihydroorotate dehydrogenase</fullName>
    </submittedName>
</protein>
<accession>A0A162F379</accession>
<dbReference type="STRING" id="519424.AZF04_14470"/>
<evidence type="ECO:0000256" key="1">
    <source>
        <dbReference type="ARBA" id="ARBA00007189"/>
    </source>
</evidence>
<dbReference type="AlphaFoldDB" id="A0A162F379"/>
<organism evidence="2 3">
    <name type="scientific">Alkalihalobacillus trypoxylicola</name>
    <dbReference type="NCBI Taxonomy" id="519424"/>
    <lineage>
        <taxon>Bacteria</taxon>
        <taxon>Bacillati</taxon>
        <taxon>Bacillota</taxon>
        <taxon>Bacilli</taxon>
        <taxon>Bacillales</taxon>
        <taxon>Bacillaceae</taxon>
        <taxon>Alkalihalobacillus</taxon>
    </lineage>
</organism>
<reference evidence="2" key="1">
    <citation type="submission" date="2016-02" db="EMBL/GenBank/DDBJ databases">
        <title>Genome sequence of Bacillus trypoxylicola KCTC 13244(T).</title>
        <authorList>
            <person name="Jeong H."/>
            <person name="Park S.-H."/>
            <person name="Choi S.-K."/>
        </authorList>
    </citation>
    <scope>NUCLEOTIDE SEQUENCE [LARGE SCALE GENOMIC DNA]</scope>
    <source>
        <strain evidence="2">KCTC 13244</strain>
    </source>
</reference>
<dbReference type="OrthoDB" id="5324142at2"/>
<comment type="caution">
    <text evidence="2">The sequence shown here is derived from an EMBL/GenBank/DDBJ whole genome shotgun (WGS) entry which is preliminary data.</text>
</comment>
<sequence>MSSLLIVGGDRLGAIPKKLKELGFEHITHLSGRKTQAVKKEIPQHIDLVLILTDFINHNLTTSLKKRATEQNIPICFAKRSWCSIYSAIGQCDNCLLKNNCISIINV</sequence>
<dbReference type="EMBL" id="LTAO01000002">
    <property type="protein sequence ID" value="KYG34392.1"/>
    <property type="molecule type" value="Genomic_DNA"/>
</dbReference>
<name>A0A162F379_9BACI</name>
<dbReference type="Pfam" id="PF10087">
    <property type="entry name" value="DUF2325"/>
    <property type="match status" value="1"/>
</dbReference>
<dbReference type="InterPro" id="IPR016772">
    <property type="entry name" value="UCP020408"/>
</dbReference>
<proteinExistence type="inferred from homology"/>
<dbReference type="RefSeq" id="WP_061947558.1">
    <property type="nucleotide sequence ID" value="NZ_LTAO01000002.1"/>
</dbReference>
<keyword evidence="3" id="KW-1185">Reference proteome</keyword>
<evidence type="ECO:0000313" key="2">
    <source>
        <dbReference type="EMBL" id="KYG34392.1"/>
    </source>
</evidence>
<comment type="similarity">
    <text evidence="1">Belongs to the UPF0751 family.</text>
</comment>